<dbReference type="InterPro" id="IPR001878">
    <property type="entry name" value="Znf_CCHC"/>
</dbReference>
<dbReference type="AlphaFoldDB" id="A0ABD0YJP0"/>
<feature type="compositionally biased region" description="Basic and acidic residues" evidence="2">
    <location>
        <begin position="311"/>
        <end position="331"/>
    </location>
</feature>
<evidence type="ECO:0000313" key="5">
    <source>
        <dbReference type="Proteomes" id="UP001558652"/>
    </source>
</evidence>
<organism evidence="4 5">
    <name type="scientific">Ranatra chinensis</name>
    <dbReference type="NCBI Taxonomy" id="642074"/>
    <lineage>
        <taxon>Eukaryota</taxon>
        <taxon>Metazoa</taxon>
        <taxon>Ecdysozoa</taxon>
        <taxon>Arthropoda</taxon>
        <taxon>Hexapoda</taxon>
        <taxon>Insecta</taxon>
        <taxon>Pterygota</taxon>
        <taxon>Neoptera</taxon>
        <taxon>Paraneoptera</taxon>
        <taxon>Hemiptera</taxon>
        <taxon>Heteroptera</taxon>
        <taxon>Panheteroptera</taxon>
        <taxon>Nepomorpha</taxon>
        <taxon>Nepidae</taxon>
        <taxon>Ranatrinae</taxon>
        <taxon>Ranatra</taxon>
    </lineage>
</organism>
<evidence type="ECO:0000259" key="3">
    <source>
        <dbReference type="PROSITE" id="PS50158"/>
    </source>
</evidence>
<proteinExistence type="predicted"/>
<sequence>MSSDISLAPSDFHVFTKLKEFLGGKCFSNDEETEPVEKWLSEVVRSVFDDDIRQPAIRLKKGIGIEVRGIVGMETQAPAQRTVDVNTVSGLALTAILNMPEFTGDPERLADFLEAASAAGAHLRAVNTLLPPEVINNIYGILIRKISHQVRAECGITGSTEAAEVARLLSERYGGARRPPARSAIKLLRMRRAHGETPSAYMHRVDQAFRLVKARMAAVEAAAVATAKLAVIEELLREAVLAEMPEKTRRQLKTLTDANFGVLLAQVDEEEDDYQAAREDAATWTRVERRSERRPDRGHERRAPPNPPPQVRREQPARFRPAGDQRRGERRERLRCWECGSTRHLARSCPQIYRRDQQEAGRRPRPEPMEVNAVRGPRRGPREGNTSYASAASTGSCSSAYEYSSDEDWPALPQRTQRQGRRADRRTSGATSASPPDPGAKGQPKGSPSQGQ</sequence>
<feature type="region of interest" description="Disordered" evidence="2">
    <location>
        <begin position="278"/>
        <end position="331"/>
    </location>
</feature>
<feature type="compositionally biased region" description="Low complexity" evidence="2">
    <location>
        <begin position="386"/>
        <end position="401"/>
    </location>
</feature>
<dbReference type="InterPro" id="IPR036875">
    <property type="entry name" value="Znf_CCHC_sf"/>
</dbReference>
<dbReference type="GO" id="GO:0008270">
    <property type="term" value="F:zinc ion binding"/>
    <property type="evidence" value="ECO:0007669"/>
    <property type="project" value="UniProtKB-KW"/>
</dbReference>
<evidence type="ECO:0000256" key="2">
    <source>
        <dbReference type="SAM" id="MobiDB-lite"/>
    </source>
</evidence>
<evidence type="ECO:0000256" key="1">
    <source>
        <dbReference type="PROSITE-ProRule" id="PRU00047"/>
    </source>
</evidence>
<dbReference type="SMART" id="SM00343">
    <property type="entry name" value="ZnF_C2HC"/>
    <property type="match status" value="1"/>
</dbReference>
<feature type="domain" description="CCHC-type" evidence="3">
    <location>
        <begin position="335"/>
        <end position="351"/>
    </location>
</feature>
<accession>A0ABD0YJP0</accession>
<keyword evidence="1" id="KW-0862">Zinc</keyword>
<dbReference type="PROSITE" id="PS50158">
    <property type="entry name" value="ZF_CCHC"/>
    <property type="match status" value="1"/>
</dbReference>
<comment type="caution">
    <text evidence="4">The sequence shown here is derived from an EMBL/GenBank/DDBJ whole genome shotgun (WGS) entry which is preliminary data.</text>
</comment>
<name>A0ABD0YJP0_9HEMI</name>
<feature type="region of interest" description="Disordered" evidence="2">
    <location>
        <begin position="350"/>
        <end position="452"/>
    </location>
</feature>
<evidence type="ECO:0000313" key="4">
    <source>
        <dbReference type="EMBL" id="KAL1131406.1"/>
    </source>
</evidence>
<feature type="compositionally biased region" description="Basic and acidic residues" evidence="2">
    <location>
        <begin position="353"/>
        <end position="368"/>
    </location>
</feature>
<protein>
    <recommendedName>
        <fullName evidence="3">CCHC-type domain-containing protein</fullName>
    </recommendedName>
</protein>
<dbReference type="EMBL" id="JBFDAA010000006">
    <property type="protein sequence ID" value="KAL1131406.1"/>
    <property type="molecule type" value="Genomic_DNA"/>
</dbReference>
<keyword evidence="1" id="KW-0479">Metal-binding</keyword>
<dbReference type="Proteomes" id="UP001558652">
    <property type="component" value="Unassembled WGS sequence"/>
</dbReference>
<dbReference type="SUPFAM" id="SSF57756">
    <property type="entry name" value="Retrovirus zinc finger-like domains"/>
    <property type="match status" value="1"/>
</dbReference>
<gene>
    <name evidence="4" type="ORF">AAG570_011023</name>
</gene>
<reference evidence="4 5" key="1">
    <citation type="submission" date="2024-07" db="EMBL/GenBank/DDBJ databases">
        <title>Chromosome-level genome assembly of the water stick insect Ranatra chinensis (Heteroptera: Nepidae).</title>
        <authorList>
            <person name="Liu X."/>
        </authorList>
    </citation>
    <scope>NUCLEOTIDE SEQUENCE [LARGE SCALE GENOMIC DNA]</scope>
    <source>
        <strain evidence="4">Cailab_2021Rc</strain>
        <tissue evidence="4">Muscle</tissue>
    </source>
</reference>
<keyword evidence="1" id="KW-0863">Zinc-finger</keyword>
<keyword evidence="5" id="KW-1185">Reference proteome</keyword>
<feature type="compositionally biased region" description="Basic and acidic residues" evidence="2">
    <location>
        <begin position="278"/>
        <end position="303"/>
    </location>
</feature>